<evidence type="ECO:0000256" key="6">
    <source>
        <dbReference type="ARBA" id="ARBA00023004"/>
    </source>
</evidence>
<feature type="compositionally biased region" description="Polar residues" evidence="7">
    <location>
        <begin position="48"/>
        <end position="57"/>
    </location>
</feature>
<keyword evidence="6" id="KW-0408">Iron</keyword>
<evidence type="ECO:0000256" key="5">
    <source>
        <dbReference type="ARBA" id="ARBA00022982"/>
    </source>
</evidence>
<dbReference type="Proteomes" id="UP001320544">
    <property type="component" value="Chromosome"/>
</dbReference>
<keyword evidence="3" id="KW-0349">Heme</keyword>
<dbReference type="Pfam" id="PF14537">
    <property type="entry name" value="Cytochrom_c3_2"/>
    <property type="match status" value="1"/>
</dbReference>
<evidence type="ECO:0000256" key="7">
    <source>
        <dbReference type="SAM" id="MobiDB-lite"/>
    </source>
</evidence>
<dbReference type="SUPFAM" id="SSF48695">
    <property type="entry name" value="Multiheme cytochromes"/>
    <property type="match status" value="1"/>
</dbReference>
<feature type="region of interest" description="Disordered" evidence="7">
    <location>
        <begin position="37"/>
        <end position="61"/>
    </location>
</feature>
<dbReference type="RefSeq" id="WP_102378979.1">
    <property type="nucleotide sequence ID" value="NZ_AP025564.1"/>
</dbReference>
<evidence type="ECO:0000313" key="10">
    <source>
        <dbReference type="Proteomes" id="UP001320544"/>
    </source>
</evidence>
<protein>
    <recommendedName>
        <fullName evidence="8">Tetrahaem cytochrome domain-containing protein</fullName>
    </recommendedName>
</protein>
<feature type="region of interest" description="Disordered" evidence="7">
    <location>
        <begin position="152"/>
        <end position="178"/>
    </location>
</feature>
<feature type="domain" description="Tetrahaem cytochrome" evidence="8">
    <location>
        <begin position="127"/>
        <end position="204"/>
    </location>
</feature>
<reference evidence="9 10" key="1">
    <citation type="submission" date="2022-01" db="EMBL/GenBank/DDBJ databases">
        <title>Novel bile acid biosynthetic pathways are enriched in the microbiome of centenarians.</title>
        <authorList>
            <person name="Sato Y."/>
            <person name="Atarashi K."/>
            <person name="Plichta R.D."/>
            <person name="Arai Y."/>
            <person name="Sasajima S."/>
            <person name="Kearney M.S."/>
            <person name="Suda W."/>
            <person name="Takeshita K."/>
            <person name="Sasaki T."/>
            <person name="Okamoto S."/>
            <person name="Skelly N.A."/>
            <person name="Okamura Y."/>
            <person name="Vlamakis H."/>
            <person name="Li Y."/>
            <person name="Tanoue T."/>
            <person name="Takei H."/>
            <person name="Nittono H."/>
            <person name="Narushima S."/>
            <person name="Irie J."/>
            <person name="Itoh H."/>
            <person name="Moriya K."/>
            <person name="Sugiura Y."/>
            <person name="Suematsu M."/>
            <person name="Moritoki N."/>
            <person name="Shibata S."/>
            <person name="Littman R.D."/>
            <person name="Fischbach A.M."/>
            <person name="Uwamino Y."/>
            <person name="Inoue T."/>
            <person name="Honda A."/>
            <person name="Hattori M."/>
            <person name="Murai T."/>
            <person name="Xavier J.R."/>
            <person name="Hirose N."/>
            <person name="Honda K."/>
        </authorList>
    </citation>
    <scope>NUCLEOTIDE SEQUENCE [LARGE SCALE GENOMIC DNA]</scope>
    <source>
        <strain evidence="9 10">CE91-St30</strain>
    </source>
</reference>
<proteinExistence type="predicted"/>
<dbReference type="InterPro" id="IPR036280">
    <property type="entry name" value="Multihaem_cyt_sf"/>
</dbReference>
<sequence length="219" mass="23198">MDTNTNRTNRGVALLAVFGAVLALATVLAISVGCAPKEADDAPKPTDQEQPSATSAMDGQPVGWTMESDCSLCHTVEAEGAAEPACPQAEAHEAQVCGDCHTMESELSTAHADVKFGDKAPTKATVVTVEPQSCIDCHGSMEEMAALTASSTALTDSNGVTVNPHERPEGSKHDEHPATCTDCHNNHSRDLPKDAMKYCAQCHHRGVFQCGTCHELRDR</sequence>
<organism evidence="9 10">
    <name type="scientific">Raoultibacter timonensis</name>
    <dbReference type="NCBI Taxonomy" id="1907662"/>
    <lineage>
        <taxon>Bacteria</taxon>
        <taxon>Bacillati</taxon>
        <taxon>Actinomycetota</taxon>
        <taxon>Coriobacteriia</taxon>
        <taxon>Eggerthellales</taxon>
        <taxon>Eggerthellaceae</taxon>
        <taxon>Raoultibacter</taxon>
    </lineage>
</organism>
<keyword evidence="2" id="KW-0813">Transport</keyword>
<feature type="compositionally biased region" description="Basic and acidic residues" evidence="7">
    <location>
        <begin position="164"/>
        <end position="177"/>
    </location>
</feature>
<evidence type="ECO:0000259" key="8">
    <source>
        <dbReference type="Pfam" id="PF14537"/>
    </source>
</evidence>
<keyword evidence="5" id="KW-0249">Electron transport</keyword>
<dbReference type="EMBL" id="AP025564">
    <property type="protein sequence ID" value="BDE95384.1"/>
    <property type="molecule type" value="Genomic_DNA"/>
</dbReference>
<feature type="compositionally biased region" description="Basic and acidic residues" evidence="7">
    <location>
        <begin position="37"/>
        <end position="47"/>
    </location>
</feature>
<dbReference type="InterPro" id="IPR012286">
    <property type="entry name" value="Tetrahaem_cytochrome"/>
</dbReference>
<evidence type="ECO:0000256" key="4">
    <source>
        <dbReference type="ARBA" id="ARBA00022723"/>
    </source>
</evidence>
<comment type="subcellular location">
    <subcellularLocation>
        <location evidence="1">Cell envelope</location>
    </subcellularLocation>
</comment>
<evidence type="ECO:0000256" key="3">
    <source>
        <dbReference type="ARBA" id="ARBA00022617"/>
    </source>
</evidence>
<keyword evidence="4" id="KW-0479">Metal-binding</keyword>
<dbReference type="Gene3D" id="1.10.1130.10">
    <property type="entry name" value="Flavocytochrome C3, Chain A"/>
    <property type="match status" value="1"/>
</dbReference>
<evidence type="ECO:0000256" key="2">
    <source>
        <dbReference type="ARBA" id="ARBA00022448"/>
    </source>
</evidence>
<name>A0ABN6MDQ2_9ACTN</name>
<evidence type="ECO:0000256" key="1">
    <source>
        <dbReference type="ARBA" id="ARBA00004196"/>
    </source>
</evidence>
<accession>A0ABN6MDQ2</accession>
<evidence type="ECO:0000313" key="9">
    <source>
        <dbReference type="EMBL" id="BDE95384.1"/>
    </source>
</evidence>
<dbReference type="PROSITE" id="PS51257">
    <property type="entry name" value="PROKAR_LIPOPROTEIN"/>
    <property type="match status" value="1"/>
</dbReference>
<keyword evidence="10" id="KW-1185">Reference proteome</keyword>
<gene>
    <name evidence="9" type="ORF">CE91St30_07170</name>
</gene>